<feature type="region of interest" description="Disordered" evidence="1">
    <location>
        <begin position="82"/>
        <end position="102"/>
    </location>
</feature>
<evidence type="ECO:0000313" key="3">
    <source>
        <dbReference type="Proteomes" id="UP001372338"/>
    </source>
</evidence>
<keyword evidence="3" id="KW-1185">Reference proteome</keyword>
<name>A0AAN9ICD4_CROPI</name>
<organism evidence="2 3">
    <name type="scientific">Crotalaria pallida</name>
    <name type="common">Smooth rattlebox</name>
    <name type="synonym">Crotalaria striata</name>
    <dbReference type="NCBI Taxonomy" id="3830"/>
    <lineage>
        <taxon>Eukaryota</taxon>
        <taxon>Viridiplantae</taxon>
        <taxon>Streptophyta</taxon>
        <taxon>Embryophyta</taxon>
        <taxon>Tracheophyta</taxon>
        <taxon>Spermatophyta</taxon>
        <taxon>Magnoliopsida</taxon>
        <taxon>eudicotyledons</taxon>
        <taxon>Gunneridae</taxon>
        <taxon>Pentapetalae</taxon>
        <taxon>rosids</taxon>
        <taxon>fabids</taxon>
        <taxon>Fabales</taxon>
        <taxon>Fabaceae</taxon>
        <taxon>Papilionoideae</taxon>
        <taxon>50 kb inversion clade</taxon>
        <taxon>genistoids sensu lato</taxon>
        <taxon>core genistoids</taxon>
        <taxon>Crotalarieae</taxon>
        <taxon>Crotalaria</taxon>
    </lineage>
</organism>
<proteinExistence type="predicted"/>
<evidence type="ECO:0000313" key="2">
    <source>
        <dbReference type="EMBL" id="KAK7274102.1"/>
    </source>
</evidence>
<gene>
    <name evidence="2" type="ORF">RIF29_15176</name>
</gene>
<reference evidence="2 3" key="1">
    <citation type="submission" date="2024-01" db="EMBL/GenBank/DDBJ databases">
        <title>The genomes of 5 underutilized Papilionoideae crops provide insights into root nodulation and disease resistanc.</title>
        <authorList>
            <person name="Yuan L."/>
        </authorList>
    </citation>
    <scope>NUCLEOTIDE SEQUENCE [LARGE SCALE GENOMIC DNA]</scope>
    <source>
        <strain evidence="2">ZHUSHIDOU_FW_LH</strain>
        <tissue evidence="2">Leaf</tissue>
    </source>
</reference>
<protein>
    <submittedName>
        <fullName evidence="2">Uncharacterized protein</fullName>
    </submittedName>
</protein>
<evidence type="ECO:0000256" key="1">
    <source>
        <dbReference type="SAM" id="MobiDB-lite"/>
    </source>
</evidence>
<dbReference type="Proteomes" id="UP001372338">
    <property type="component" value="Unassembled WGS sequence"/>
</dbReference>
<sequence length="102" mass="11574">MLGTIRSTTKSFRQQARLGILDANRRSVGEISWWPIKGRTYTRFTKGNILWPKGYCLGLTESRLDMVGDSLRRVIDKMRSVQQSSELTARPPMNSDLTVGLT</sequence>
<comment type="caution">
    <text evidence="2">The sequence shown here is derived from an EMBL/GenBank/DDBJ whole genome shotgun (WGS) entry which is preliminary data.</text>
</comment>
<accession>A0AAN9ICD4</accession>
<dbReference type="EMBL" id="JAYWIO010000003">
    <property type="protein sequence ID" value="KAK7274102.1"/>
    <property type="molecule type" value="Genomic_DNA"/>
</dbReference>
<dbReference type="AlphaFoldDB" id="A0AAN9ICD4"/>